<protein>
    <recommendedName>
        <fullName evidence="3">MULE transposase domain-containing protein</fullName>
    </recommendedName>
</protein>
<dbReference type="AlphaFoldDB" id="A0A813WRK3"/>
<accession>A0A813WRK3</accession>
<dbReference type="EMBL" id="CAJNOC010001374">
    <property type="protein sequence ID" value="CAF0859331.1"/>
    <property type="molecule type" value="Genomic_DNA"/>
</dbReference>
<comment type="caution">
    <text evidence="1">The sequence shown here is derived from an EMBL/GenBank/DDBJ whole genome shotgun (WGS) entry which is preliminary data.</text>
</comment>
<dbReference type="SUPFAM" id="SSF57903">
    <property type="entry name" value="FYVE/PHD zinc finger"/>
    <property type="match status" value="1"/>
</dbReference>
<evidence type="ECO:0008006" key="3">
    <source>
        <dbReference type="Google" id="ProtNLM"/>
    </source>
</evidence>
<evidence type="ECO:0000313" key="1">
    <source>
        <dbReference type="EMBL" id="CAF0859331.1"/>
    </source>
</evidence>
<keyword evidence="2" id="KW-1185">Reference proteome</keyword>
<name>A0A813WRK3_9BILA</name>
<proteinExistence type="predicted"/>
<evidence type="ECO:0000313" key="2">
    <source>
        <dbReference type="Proteomes" id="UP000663879"/>
    </source>
</evidence>
<reference evidence="1" key="1">
    <citation type="submission" date="2021-02" db="EMBL/GenBank/DDBJ databases">
        <authorList>
            <person name="Nowell W R."/>
        </authorList>
    </citation>
    <scope>NUCLEOTIDE SEQUENCE</scope>
    <source>
        <strain evidence="1">Ploen Becks lab</strain>
    </source>
</reference>
<dbReference type="InterPro" id="IPR011011">
    <property type="entry name" value="Znf_FYVE_PHD"/>
</dbReference>
<gene>
    <name evidence="1" type="ORF">OXX778_LOCUS9356</name>
</gene>
<dbReference type="Proteomes" id="UP000663879">
    <property type="component" value="Unassembled WGS sequence"/>
</dbReference>
<organism evidence="1 2">
    <name type="scientific">Brachionus calyciflorus</name>
    <dbReference type="NCBI Taxonomy" id="104777"/>
    <lineage>
        <taxon>Eukaryota</taxon>
        <taxon>Metazoa</taxon>
        <taxon>Spiralia</taxon>
        <taxon>Gnathifera</taxon>
        <taxon>Rotifera</taxon>
        <taxon>Eurotatoria</taxon>
        <taxon>Monogononta</taxon>
        <taxon>Pseudotrocha</taxon>
        <taxon>Ploima</taxon>
        <taxon>Brachionidae</taxon>
        <taxon>Brachionus</taxon>
    </lineage>
</organism>
<sequence>MQNVFEKFQTVFVGSHEKVISVINEDGFRNAIRENFPTIPLLRCWNHFWKAVERWILYSKKLSSDNVGFYCDSLRELFLQPTEQLFDKQLKNKLNGYVNSSGYTVPAWKSDFTEYYNSNISKDVKSLAAFSVKPIAKTSTLYASANGTSSDGEDLDEEQLLELKNRYNSKISRALWFINNKKINFDLNLMTYLITDKKKIVTNLNFYQNLFVLALTNKYVVIYWLFNQLMVKNAGSTGRKRKGDDVPNYPTELLFIDFRDSLDKILQKKLVLKTNMVITDHTLLSDIFLKEYDFDLLVGYFTKSTWNNVKILIEDKVKHCICPICSLVCLEHSIECDRCKFWYHFDFGNASNFYRS</sequence>